<proteinExistence type="predicted"/>
<dbReference type="AlphaFoldDB" id="A0A3P6EQH6"/>
<accession>A0A3P6EQH6</accession>
<sequence>MREKPSYHPKRESRAMQTHHHLEFLSKSYGCFFGTDIYRSDPRTVNFISVLPLIQKETWNG</sequence>
<evidence type="ECO:0000313" key="1">
    <source>
        <dbReference type="EMBL" id="VDD35775.1"/>
    </source>
</evidence>
<dbReference type="EMBL" id="LR031876">
    <property type="protein sequence ID" value="VDD35775.1"/>
    <property type="molecule type" value="Genomic_DNA"/>
</dbReference>
<reference evidence="1" key="1">
    <citation type="submission" date="2018-11" db="EMBL/GenBank/DDBJ databases">
        <authorList>
            <consortium name="Genoscope - CEA"/>
            <person name="William W."/>
        </authorList>
    </citation>
    <scope>NUCLEOTIDE SEQUENCE</scope>
</reference>
<name>A0A3P6EQH6_BRAOL</name>
<gene>
    <name evidence="1" type="ORF">BOLC7T41335H</name>
</gene>
<protein>
    <submittedName>
        <fullName evidence="1">Uncharacterized protein</fullName>
    </submittedName>
</protein>
<organism evidence="1">
    <name type="scientific">Brassica oleracea</name>
    <name type="common">Wild cabbage</name>
    <dbReference type="NCBI Taxonomy" id="3712"/>
    <lineage>
        <taxon>Eukaryota</taxon>
        <taxon>Viridiplantae</taxon>
        <taxon>Streptophyta</taxon>
        <taxon>Embryophyta</taxon>
        <taxon>Tracheophyta</taxon>
        <taxon>Spermatophyta</taxon>
        <taxon>Magnoliopsida</taxon>
        <taxon>eudicotyledons</taxon>
        <taxon>Gunneridae</taxon>
        <taxon>Pentapetalae</taxon>
        <taxon>rosids</taxon>
        <taxon>malvids</taxon>
        <taxon>Brassicales</taxon>
        <taxon>Brassicaceae</taxon>
        <taxon>Brassiceae</taxon>
        <taxon>Brassica</taxon>
    </lineage>
</organism>